<dbReference type="SUPFAM" id="SSF56935">
    <property type="entry name" value="Porins"/>
    <property type="match status" value="1"/>
</dbReference>
<evidence type="ECO:0000256" key="5">
    <source>
        <dbReference type="ARBA" id="ARBA00022496"/>
    </source>
</evidence>
<dbReference type="Pfam" id="PF07715">
    <property type="entry name" value="Plug"/>
    <property type="match status" value="1"/>
</dbReference>
<evidence type="ECO:0000256" key="17">
    <source>
        <dbReference type="SAM" id="SignalP"/>
    </source>
</evidence>
<dbReference type="RefSeq" id="WP_148815554.1">
    <property type="nucleotide sequence ID" value="NZ_CP043046.1"/>
</dbReference>
<dbReference type="AlphaFoldDB" id="A0A5C0B272"/>
<evidence type="ECO:0000256" key="1">
    <source>
        <dbReference type="ARBA" id="ARBA00004571"/>
    </source>
</evidence>
<evidence type="ECO:0000256" key="8">
    <source>
        <dbReference type="ARBA" id="ARBA00023004"/>
    </source>
</evidence>
<feature type="compositionally biased region" description="Low complexity" evidence="16">
    <location>
        <begin position="136"/>
        <end position="154"/>
    </location>
</feature>
<dbReference type="InterPro" id="IPR012910">
    <property type="entry name" value="Plug_dom"/>
</dbReference>
<dbReference type="Gene3D" id="2.170.130.10">
    <property type="entry name" value="TonB-dependent receptor, plug domain"/>
    <property type="match status" value="1"/>
</dbReference>
<feature type="region of interest" description="Disordered" evidence="16">
    <location>
        <begin position="132"/>
        <end position="157"/>
    </location>
</feature>
<evidence type="ECO:0000256" key="13">
    <source>
        <dbReference type="ARBA" id="ARBA00023237"/>
    </source>
</evidence>
<evidence type="ECO:0000256" key="16">
    <source>
        <dbReference type="SAM" id="MobiDB-lite"/>
    </source>
</evidence>
<dbReference type="OrthoDB" id="174652at2"/>
<evidence type="ECO:0000259" key="18">
    <source>
        <dbReference type="SMART" id="SM00965"/>
    </source>
</evidence>
<keyword evidence="10 15" id="KW-0798">TonB box</keyword>
<dbReference type="KEGG" id="pacr:FXN63_13300"/>
<dbReference type="InterPro" id="IPR000531">
    <property type="entry name" value="Beta-barrel_TonB"/>
</dbReference>
<reference evidence="19 20" key="1">
    <citation type="submission" date="2019-08" db="EMBL/GenBank/DDBJ databases">
        <title>Amphibian skin-associated Pigmentiphaga: genome sequence and occurrence across geography and hosts.</title>
        <authorList>
            <person name="Bletz M.C."/>
            <person name="Bunk B."/>
            <person name="Sproeer C."/>
            <person name="Biwer P."/>
            <person name="Reiter S."/>
            <person name="Rabemananjara F.C.E."/>
            <person name="Schulz S."/>
            <person name="Overmann J."/>
            <person name="Vences M."/>
        </authorList>
    </citation>
    <scope>NUCLEOTIDE SEQUENCE [LARGE SCALE GENOMIC DNA]</scope>
    <source>
        <strain evidence="19 20">Mada1488</strain>
    </source>
</reference>
<keyword evidence="20" id="KW-1185">Reference proteome</keyword>
<evidence type="ECO:0000256" key="3">
    <source>
        <dbReference type="ARBA" id="ARBA00022448"/>
    </source>
</evidence>
<comment type="subcellular location">
    <subcellularLocation>
        <location evidence="1 14">Cell outer membrane</location>
        <topology evidence="1 14">Multi-pass membrane protein</topology>
    </subcellularLocation>
</comment>
<keyword evidence="5" id="KW-0410">Iron transport</keyword>
<evidence type="ECO:0000313" key="19">
    <source>
        <dbReference type="EMBL" id="QEI06697.1"/>
    </source>
</evidence>
<evidence type="ECO:0000256" key="9">
    <source>
        <dbReference type="ARBA" id="ARBA00023065"/>
    </source>
</evidence>
<name>A0A5C0B272_9BURK</name>
<dbReference type="CDD" id="cd01347">
    <property type="entry name" value="ligand_gated_channel"/>
    <property type="match status" value="1"/>
</dbReference>
<keyword evidence="12 19" id="KW-0675">Receptor</keyword>
<keyword evidence="9" id="KW-0406">Ion transport</keyword>
<keyword evidence="13 14" id="KW-0998">Cell outer membrane</keyword>
<dbReference type="InterPro" id="IPR011662">
    <property type="entry name" value="Secretin/TonB_short_N"/>
</dbReference>
<evidence type="ECO:0000256" key="12">
    <source>
        <dbReference type="ARBA" id="ARBA00023170"/>
    </source>
</evidence>
<dbReference type="Gene3D" id="3.55.50.30">
    <property type="match status" value="1"/>
</dbReference>
<dbReference type="Pfam" id="PF07660">
    <property type="entry name" value="STN"/>
    <property type="match status" value="1"/>
</dbReference>
<dbReference type="NCBIfam" id="TIGR01783">
    <property type="entry name" value="TonB-siderophor"/>
    <property type="match status" value="1"/>
</dbReference>
<dbReference type="GO" id="GO:0015891">
    <property type="term" value="P:siderophore transport"/>
    <property type="evidence" value="ECO:0007669"/>
    <property type="project" value="InterPro"/>
</dbReference>
<dbReference type="InterPro" id="IPR039426">
    <property type="entry name" value="TonB-dep_rcpt-like"/>
</dbReference>
<dbReference type="Proteomes" id="UP000325161">
    <property type="component" value="Chromosome"/>
</dbReference>
<evidence type="ECO:0000256" key="15">
    <source>
        <dbReference type="RuleBase" id="RU003357"/>
    </source>
</evidence>
<sequence>MHLTSRTSRTSLHFRPAPLALAIALALAVPATVQAQAAAANASVNLALNAQPLAAALGALSAATGTPIGFSPALVAGKMAPAVSGTLTEDQALSRVLSGSGLIAVREGSGIVIIAAPANQGVTTMQAVTVSGKAPGSTTEGTGSYTTWSTSSSTRLNLTPQETPQSVTVMTRQRIEDQRLGSLIDVLDAAVGITMKQFSVGSDSPQMWARGSSITNFQIDGVPVASSMSNYLQNTAMYDRVEIVKGATGIMSGLGSPAATINMIRKRPTAEPQTSITAEAGSWQRYGSGVDISRPLNADASVRGRLVADYRRDGAWIDNYRQDYGVLYGIGEMDLGDRTLLTAGFSHTTRNTDAPIRAFYEIYSNGQPTGAGLSAGASPDWAYYDHELNSVFGSVEHRFGSGWSAKAELTHGRYKYDSFMASPVNLLDQATGVGSAQLIHWASEVEQTSLDAYVTGPFTLLGRNHELIAGVTVSSLEQDSPSYPGPRVTLNNAFNWANELSKPTAASTGNTKAKEFQYSAYLNSRLQLSSATSLLLGSRVINWKQDRDSLSYSTGNVSSTNLRERNILVPYAGLVHALDDTYSVYASYTKIFNPQPPHVVDIRGNTLDPEEGTSYEVGIKGSFKDGLINSSLSVFRTQQDTFPEWDATTRSYTAINDIVTEGVEAEVAGELARGWQVGAGYTYGVTRNKDGLRLMTRIPKHTVKLSTTYRLPGDWNKLTLGGSLHWESKTGDPLVVYTQPSYTVLNLMARYQVDRQLSLAAHLNNALDKRYLAAVSDTRGVYGAPRNFMLSMKYTF</sequence>
<feature type="domain" description="Secretin/TonB short N-terminal" evidence="18">
    <location>
        <begin position="66"/>
        <end position="117"/>
    </location>
</feature>
<evidence type="ECO:0000256" key="7">
    <source>
        <dbReference type="ARBA" id="ARBA00022729"/>
    </source>
</evidence>
<keyword evidence="7 17" id="KW-0732">Signal</keyword>
<dbReference type="GO" id="GO:0038023">
    <property type="term" value="F:signaling receptor activity"/>
    <property type="evidence" value="ECO:0007669"/>
    <property type="project" value="InterPro"/>
</dbReference>
<evidence type="ECO:0000256" key="10">
    <source>
        <dbReference type="ARBA" id="ARBA00023077"/>
    </source>
</evidence>
<evidence type="ECO:0000256" key="11">
    <source>
        <dbReference type="ARBA" id="ARBA00023136"/>
    </source>
</evidence>
<evidence type="ECO:0000256" key="2">
    <source>
        <dbReference type="ARBA" id="ARBA00009810"/>
    </source>
</evidence>
<keyword evidence="3 14" id="KW-0813">Transport</keyword>
<feature type="chain" id="PRO_5023000360" evidence="17">
    <location>
        <begin position="36"/>
        <end position="796"/>
    </location>
</feature>
<dbReference type="FunFam" id="2.170.130.10:FF:000010">
    <property type="entry name" value="Ferripyoverdine receptor"/>
    <property type="match status" value="1"/>
</dbReference>
<dbReference type="SMART" id="SM00965">
    <property type="entry name" value="STN"/>
    <property type="match status" value="1"/>
</dbReference>
<dbReference type="Pfam" id="PF00593">
    <property type="entry name" value="TonB_dep_Rec_b-barrel"/>
    <property type="match status" value="1"/>
</dbReference>
<keyword evidence="8" id="KW-0408">Iron</keyword>
<dbReference type="PANTHER" id="PTHR32552:SF74">
    <property type="entry name" value="HYDROXAMATE SIDEROPHORE RECEPTOR FHUE"/>
    <property type="match status" value="1"/>
</dbReference>
<dbReference type="GO" id="GO:0009279">
    <property type="term" value="C:cell outer membrane"/>
    <property type="evidence" value="ECO:0007669"/>
    <property type="project" value="UniProtKB-SubCell"/>
</dbReference>
<dbReference type="GO" id="GO:0015344">
    <property type="term" value="F:siderophore uptake transmembrane transporter activity"/>
    <property type="evidence" value="ECO:0007669"/>
    <property type="project" value="TreeGrafter"/>
</dbReference>
<keyword evidence="6 14" id="KW-0812">Transmembrane</keyword>
<dbReference type="Gene3D" id="2.40.170.20">
    <property type="entry name" value="TonB-dependent receptor, beta-barrel domain"/>
    <property type="match status" value="1"/>
</dbReference>
<dbReference type="InterPro" id="IPR037066">
    <property type="entry name" value="Plug_dom_sf"/>
</dbReference>
<dbReference type="InterPro" id="IPR010105">
    <property type="entry name" value="TonB_sidphr_rcpt"/>
</dbReference>
<evidence type="ECO:0000256" key="4">
    <source>
        <dbReference type="ARBA" id="ARBA00022452"/>
    </source>
</evidence>
<keyword evidence="4 14" id="KW-1134">Transmembrane beta strand</keyword>
<comment type="similarity">
    <text evidence="2 14 15">Belongs to the TonB-dependent receptor family.</text>
</comment>
<proteinExistence type="inferred from homology"/>
<accession>A0A5C0B272</accession>
<evidence type="ECO:0000256" key="6">
    <source>
        <dbReference type="ARBA" id="ARBA00022692"/>
    </source>
</evidence>
<dbReference type="PANTHER" id="PTHR32552">
    <property type="entry name" value="FERRICHROME IRON RECEPTOR-RELATED"/>
    <property type="match status" value="1"/>
</dbReference>
<keyword evidence="11 14" id="KW-0472">Membrane</keyword>
<dbReference type="InterPro" id="IPR036942">
    <property type="entry name" value="Beta-barrel_TonB_sf"/>
</dbReference>
<dbReference type="EMBL" id="CP043046">
    <property type="protein sequence ID" value="QEI06697.1"/>
    <property type="molecule type" value="Genomic_DNA"/>
</dbReference>
<feature type="signal peptide" evidence="17">
    <location>
        <begin position="1"/>
        <end position="35"/>
    </location>
</feature>
<organism evidence="19 20">
    <name type="scientific">Pigmentiphaga aceris</name>
    <dbReference type="NCBI Taxonomy" id="1940612"/>
    <lineage>
        <taxon>Bacteria</taxon>
        <taxon>Pseudomonadati</taxon>
        <taxon>Pseudomonadota</taxon>
        <taxon>Betaproteobacteria</taxon>
        <taxon>Burkholderiales</taxon>
        <taxon>Alcaligenaceae</taxon>
        <taxon>Pigmentiphaga</taxon>
    </lineage>
</organism>
<evidence type="ECO:0000313" key="20">
    <source>
        <dbReference type="Proteomes" id="UP000325161"/>
    </source>
</evidence>
<dbReference type="PROSITE" id="PS52016">
    <property type="entry name" value="TONB_DEPENDENT_REC_3"/>
    <property type="match status" value="1"/>
</dbReference>
<protein>
    <submittedName>
        <fullName evidence="19">TonB-dependent siderophore receptor</fullName>
    </submittedName>
</protein>
<gene>
    <name evidence="19" type="ORF">FXN63_13300</name>
</gene>
<evidence type="ECO:0000256" key="14">
    <source>
        <dbReference type="PROSITE-ProRule" id="PRU01360"/>
    </source>
</evidence>